<dbReference type="KEGG" id="dea:FPZ08_07130"/>
<dbReference type="EMBL" id="CP042304">
    <property type="protein sequence ID" value="QDZ10542.1"/>
    <property type="molecule type" value="Genomic_DNA"/>
</dbReference>
<proteinExistence type="predicted"/>
<protein>
    <submittedName>
        <fullName evidence="1">Uncharacterized protein</fullName>
    </submittedName>
</protein>
<dbReference type="Proteomes" id="UP000315364">
    <property type="component" value="Chromosome"/>
</dbReference>
<organism evidence="1 2">
    <name type="scientific">Devosia ginsengisoli</name>
    <dbReference type="NCBI Taxonomy" id="400770"/>
    <lineage>
        <taxon>Bacteria</taxon>
        <taxon>Pseudomonadati</taxon>
        <taxon>Pseudomonadota</taxon>
        <taxon>Alphaproteobacteria</taxon>
        <taxon>Hyphomicrobiales</taxon>
        <taxon>Devosiaceae</taxon>
        <taxon>Devosia</taxon>
    </lineage>
</organism>
<dbReference type="AlphaFoldDB" id="A0A5B8LSS0"/>
<dbReference type="RefSeq" id="WP_146289329.1">
    <property type="nucleotide sequence ID" value="NZ_CP042304.1"/>
</dbReference>
<evidence type="ECO:0000313" key="2">
    <source>
        <dbReference type="Proteomes" id="UP000315364"/>
    </source>
</evidence>
<keyword evidence="2" id="KW-1185">Reference proteome</keyword>
<evidence type="ECO:0000313" key="1">
    <source>
        <dbReference type="EMBL" id="QDZ10542.1"/>
    </source>
</evidence>
<dbReference type="OrthoDB" id="8455306at2"/>
<sequence>MLSMPHSRKVIRKQDEVADRLRKELKAAGMVIARRKTKRERLIEAAKSGRPANLREQAIQSLSKRRAASQVQASLDMIAGRSV</sequence>
<gene>
    <name evidence="1" type="ORF">FPZ08_07130</name>
</gene>
<name>A0A5B8LSS0_9HYPH</name>
<accession>A0A5B8LSS0</accession>
<reference evidence="1 2" key="1">
    <citation type="submission" date="2019-07" db="EMBL/GenBank/DDBJ databases">
        <title>Full genome sequence of Devosia sp. Gsoil 520.</title>
        <authorList>
            <person name="Im W.-T."/>
        </authorList>
    </citation>
    <scope>NUCLEOTIDE SEQUENCE [LARGE SCALE GENOMIC DNA]</scope>
    <source>
        <strain evidence="1 2">Gsoil 520</strain>
    </source>
</reference>